<protein>
    <submittedName>
        <fullName evidence="2">Uncharacterized protein</fullName>
    </submittedName>
</protein>
<evidence type="ECO:0000313" key="3">
    <source>
        <dbReference type="Proteomes" id="UP000740926"/>
    </source>
</evidence>
<keyword evidence="3" id="KW-1185">Reference proteome</keyword>
<dbReference type="Proteomes" id="UP000740926">
    <property type="component" value="Unassembled WGS sequence"/>
</dbReference>
<comment type="caution">
    <text evidence="2">The sequence shown here is derived from an EMBL/GenBank/DDBJ whole genome shotgun (WGS) entry which is preliminary data.</text>
</comment>
<sequence>MNWPSSPPAPSPGLPTARPGPPRWRWTRARVAVKSVSATAWCRRGRRGRARARGDRHVHRRRPARRDRDFGRPRPGRRQWHRVLAVAAGPPCGQPPEVPDVVAHGRCAQRQRGPGCAAGGICGARDGVPHLRQRQLRAGDAGREAGAGGLQRAAPGREVTVAGLPRPPQVVPAAGRQTPPANPDTYMRRRPRAPLLRAVDSGE</sequence>
<organism evidence="2 3">
    <name type="scientific">Rhizopus delemar</name>
    <dbReference type="NCBI Taxonomy" id="936053"/>
    <lineage>
        <taxon>Eukaryota</taxon>
        <taxon>Fungi</taxon>
        <taxon>Fungi incertae sedis</taxon>
        <taxon>Mucoromycota</taxon>
        <taxon>Mucoromycotina</taxon>
        <taxon>Mucoromycetes</taxon>
        <taxon>Mucorales</taxon>
        <taxon>Mucorineae</taxon>
        <taxon>Rhizopodaceae</taxon>
        <taxon>Rhizopus</taxon>
    </lineage>
</organism>
<feature type="compositionally biased region" description="Low complexity" evidence="1">
    <location>
        <begin position="193"/>
        <end position="203"/>
    </location>
</feature>
<proteinExistence type="predicted"/>
<gene>
    <name evidence="2" type="ORF">G6F50_014444</name>
</gene>
<dbReference type="AlphaFoldDB" id="A0A9P7C7W9"/>
<dbReference type="EMBL" id="JAANIU010006899">
    <property type="protein sequence ID" value="KAG1539821.1"/>
    <property type="molecule type" value="Genomic_DNA"/>
</dbReference>
<feature type="region of interest" description="Disordered" evidence="1">
    <location>
        <begin position="139"/>
        <end position="203"/>
    </location>
</feature>
<accession>A0A9P7C7W9</accession>
<name>A0A9P7C7W9_9FUNG</name>
<feature type="region of interest" description="Disordered" evidence="1">
    <location>
        <begin position="44"/>
        <end position="78"/>
    </location>
</feature>
<evidence type="ECO:0000256" key="1">
    <source>
        <dbReference type="SAM" id="MobiDB-lite"/>
    </source>
</evidence>
<feature type="compositionally biased region" description="Pro residues" evidence="1">
    <location>
        <begin position="1"/>
        <end position="22"/>
    </location>
</feature>
<evidence type="ECO:0000313" key="2">
    <source>
        <dbReference type="EMBL" id="KAG1539821.1"/>
    </source>
</evidence>
<reference evidence="2 3" key="1">
    <citation type="journal article" date="2020" name="Microb. Genom.">
        <title>Genetic diversity of clinical and environmental Mucorales isolates obtained from an investigation of mucormycosis cases among solid organ transplant recipients.</title>
        <authorList>
            <person name="Nguyen M.H."/>
            <person name="Kaul D."/>
            <person name="Muto C."/>
            <person name="Cheng S.J."/>
            <person name="Richter R.A."/>
            <person name="Bruno V.M."/>
            <person name="Liu G."/>
            <person name="Beyhan S."/>
            <person name="Sundermann A.J."/>
            <person name="Mounaud S."/>
            <person name="Pasculle A.W."/>
            <person name="Nierman W.C."/>
            <person name="Driscoll E."/>
            <person name="Cumbie R."/>
            <person name="Clancy C.J."/>
            <person name="Dupont C.L."/>
        </authorList>
    </citation>
    <scope>NUCLEOTIDE SEQUENCE [LARGE SCALE GENOMIC DNA]</scope>
    <source>
        <strain evidence="2 3">GL24</strain>
    </source>
</reference>
<feature type="region of interest" description="Disordered" evidence="1">
    <location>
        <begin position="1"/>
        <end position="23"/>
    </location>
</feature>
<feature type="compositionally biased region" description="Basic residues" evidence="1">
    <location>
        <begin position="44"/>
        <end position="65"/>
    </location>
</feature>